<feature type="transmembrane region" description="Helical" evidence="2">
    <location>
        <begin position="6"/>
        <end position="26"/>
    </location>
</feature>
<evidence type="ECO:0000256" key="2">
    <source>
        <dbReference type="SAM" id="Phobius"/>
    </source>
</evidence>
<accession>A0A9P5PU88</accession>
<sequence>MAAAGVSLLTYIITSLAILITYFVFFSSKYQYTTTPTYLRPLLTLLVLWHTLDILYQLLLNPPTNLFTGLDVPLSYPADSIRSLLLMYADDPASGLPSGIERVLTRLESAAMRTLYVRFGHDAIAMCEYCSDLNDFALFLAPRWLWDYAREILIIGVLTLKGSRHTHLRTYSVAALCAAALFEVYIVYTTPIRIPRDNEYAGDIWSWVERLYGGHGVVQWHDALILCRRLVFLVLPILVHFVLKPLTAMGEAVQSSPENLAFNALQGLREKIQLLRLTRGAIARHPELRAAAEDYWAAERQEGEWVREDEDVRRIAKSVGMGFDEASKEDVDDSSSPALADGPLLQNAKTAAQKLLDGYRPSSYWAIPQDSPTTTKSS</sequence>
<gene>
    <name evidence="3" type="ORF">BDP27DRAFT_1293750</name>
</gene>
<dbReference type="EMBL" id="JADNRY010000050">
    <property type="protein sequence ID" value="KAF9069448.1"/>
    <property type="molecule type" value="Genomic_DNA"/>
</dbReference>
<evidence type="ECO:0000313" key="3">
    <source>
        <dbReference type="EMBL" id="KAF9069448.1"/>
    </source>
</evidence>
<proteinExistence type="predicted"/>
<dbReference type="PANTHER" id="PTHR39470">
    <property type="entry name" value="CHROMOSOME 10, WHOLE GENOME SHOTGUN SEQUENCE"/>
    <property type="match status" value="1"/>
</dbReference>
<organism evidence="3 4">
    <name type="scientific">Rhodocollybia butyracea</name>
    <dbReference type="NCBI Taxonomy" id="206335"/>
    <lineage>
        <taxon>Eukaryota</taxon>
        <taxon>Fungi</taxon>
        <taxon>Dikarya</taxon>
        <taxon>Basidiomycota</taxon>
        <taxon>Agaricomycotina</taxon>
        <taxon>Agaricomycetes</taxon>
        <taxon>Agaricomycetidae</taxon>
        <taxon>Agaricales</taxon>
        <taxon>Marasmiineae</taxon>
        <taxon>Omphalotaceae</taxon>
        <taxon>Rhodocollybia</taxon>
    </lineage>
</organism>
<dbReference type="OrthoDB" id="4218123at2759"/>
<name>A0A9P5PU88_9AGAR</name>
<evidence type="ECO:0000313" key="4">
    <source>
        <dbReference type="Proteomes" id="UP000772434"/>
    </source>
</evidence>
<keyword evidence="4" id="KW-1185">Reference proteome</keyword>
<feature type="transmembrane region" description="Helical" evidence="2">
    <location>
        <begin position="38"/>
        <end position="59"/>
    </location>
</feature>
<keyword evidence="2" id="KW-1133">Transmembrane helix</keyword>
<dbReference type="AlphaFoldDB" id="A0A9P5PU88"/>
<reference evidence="3" key="1">
    <citation type="submission" date="2020-11" db="EMBL/GenBank/DDBJ databases">
        <authorList>
            <consortium name="DOE Joint Genome Institute"/>
            <person name="Ahrendt S."/>
            <person name="Riley R."/>
            <person name="Andreopoulos W."/>
            <person name="Labutti K."/>
            <person name="Pangilinan J."/>
            <person name="Ruiz-Duenas F.J."/>
            <person name="Barrasa J.M."/>
            <person name="Sanchez-Garcia M."/>
            <person name="Camarero S."/>
            <person name="Miyauchi S."/>
            <person name="Serrano A."/>
            <person name="Linde D."/>
            <person name="Babiker R."/>
            <person name="Drula E."/>
            <person name="Ayuso-Fernandez I."/>
            <person name="Pacheco R."/>
            <person name="Padilla G."/>
            <person name="Ferreira P."/>
            <person name="Barriuso J."/>
            <person name="Kellner H."/>
            <person name="Castanera R."/>
            <person name="Alfaro M."/>
            <person name="Ramirez L."/>
            <person name="Pisabarro A.G."/>
            <person name="Kuo A."/>
            <person name="Tritt A."/>
            <person name="Lipzen A."/>
            <person name="He G."/>
            <person name="Yan M."/>
            <person name="Ng V."/>
            <person name="Cullen D."/>
            <person name="Martin F."/>
            <person name="Rosso M.-N."/>
            <person name="Henrissat B."/>
            <person name="Hibbett D."/>
            <person name="Martinez A.T."/>
            <person name="Grigoriev I.V."/>
        </authorList>
    </citation>
    <scope>NUCLEOTIDE SEQUENCE</scope>
    <source>
        <strain evidence="3">AH 40177</strain>
    </source>
</reference>
<evidence type="ECO:0000256" key="1">
    <source>
        <dbReference type="SAM" id="MobiDB-lite"/>
    </source>
</evidence>
<dbReference type="PANTHER" id="PTHR39470:SF1">
    <property type="entry name" value="CHORISMATE SYNTHASE PROTEIN"/>
    <property type="match status" value="1"/>
</dbReference>
<keyword evidence="2" id="KW-0472">Membrane</keyword>
<dbReference type="Proteomes" id="UP000772434">
    <property type="component" value="Unassembled WGS sequence"/>
</dbReference>
<keyword evidence="2" id="KW-0812">Transmembrane</keyword>
<feature type="region of interest" description="Disordered" evidence="1">
    <location>
        <begin position="325"/>
        <end position="344"/>
    </location>
</feature>
<comment type="caution">
    <text evidence="3">The sequence shown here is derived from an EMBL/GenBank/DDBJ whole genome shotgun (WGS) entry which is preliminary data.</text>
</comment>
<protein>
    <submittedName>
        <fullName evidence="3">Uncharacterized protein</fullName>
    </submittedName>
</protein>